<dbReference type="SUPFAM" id="SSF54631">
    <property type="entry name" value="CBS-domain pair"/>
    <property type="match status" value="1"/>
</dbReference>
<dbReference type="Proteomes" id="UP000191110">
    <property type="component" value="Unassembled WGS sequence"/>
</dbReference>
<dbReference type="EMBL" id="MPRL01000014">
    <property type="protein sequence ID" value="OOZ41107.1"/>
    <property type="molecule type" value="Genomic_DNA"/>
</dbReference>
<evidence type="ECO:0000256" key="8">
    <source>
        <dbReference type="ARBA" id="ARBA00023136"/>
    </source>
</evidence>
<dbReference type="SUPFAM" id="SSF56176">
    <property type="entry name" value="FAD-binding/transporter-associated domain-like"/>
    <property type="match status" value="1"/>
</dbReference>
<evidence type="ECO:0000313" key="17">
    <source>
        <dbReference type="Proteomes" id="UP000191110"/>
    </source>
</evidence>
<keyword evidence="5" id="KW-0677">Repeat</keyword>
<feature type="transmembrane region" description="Helical" evidence="13">
    <location>
        <begin position="124"/>
        <end position="146"/>
    </location>
</feature>
<proteinExistence type="inferred from homology"/>
<keyword evidence="8 12" id="KW-0472">Membrane</keyword>
<evidence type="ECO:0000313" key="16">
    <source>
        <dbReference type="EMBL" id="OOZ41107.1"/>
    </source>
</evidence>
<dbReference type="InterPro" id="IPR005170">
    <property type="entry name" value="Transptr-assoc_dom"/>
</dbReference>
<sequence length="426" mass="47394">MNDIPTSVLFGALIFLIILSGFFSGSETGLMTLNRYRLRHLAKDKHPGAMRASRLLERPDRLIGLILLGNNFVNILASSLSTVIALRLWGEAGIAIAAGLLTLVILIFAEVTPKTIAALYPERVAFPAALIYIPLLKILYPLVWVVNLLVNGLLKLFGVSADKTADFSLSKEELRTVVSEAGAMIPARRQKMLIRILDLEDVTVEDIMVPRSEITGIDLEDEWDTILSQVTNSPYTRLPVYQDNIDNVVGMLHLRRTLHLINKGRFDREELTKLITDAYFTPESTSLNRQLLNFQHNRQRTGLVVDEYGDIQGLVTLEDLLEEIVGEFTTDPSDNREIHPQSDGSYLINGSASIRELNRTMQWQLPSEGPKTLNGLILEHLESIPQTGTSLLVNGYPIEIVQSADNVVKTARITSRIIEEDGSDGS</sequence>
<name>A0A1T2L7M0_9GAMM</name>
<dbReference type="AlphaFoldDB" id="A0A1T2L7M0"/>
<evidence type="ECO:0000256" key="3">
    <source>
        <dbReference type="ARBA" id="ARBA00022475"/>
    </source>
</evidence>
<evidence type="ECO:0000256" key="4">
    <source>
        <dbReference type="ARBA" id="ARBA00022692"/>
    </source>
</evidence>
<dbReference type="OrthoDB" id="9797674at2"/>
<dbReference type="GO" id="GO:0050660">
    <property type="term" value="F:flavin adenine dinucleotide binding"/>
    <property type="evidence" value="ECO:0007669"/>
    <property type="project" value="InterPro"/>
</dbReference>
<dbReference type="SMART" id="SM01091">
    <property type="entry name" value="CorC_HlyC"/>
    <property type="match status" value="1"/>
</dbReference>
<comment type="function">
    <text evidence="9">Plays a role in the transport of magnesium and cobalt ions.</text>
</comment>
<comment type="subcellular location">
    <subcellularLocation>
        <location evidence="1">Cell membrane</location>
        <topology evidence="1">Multi-pass membrane protein</topology>
    </subcellularLocation>
</comment>
<dbReference type="InterPro" id="IPR000644">
    <property type="entry name" value="CBS_dom"/>
</dbReference>
<dbReference type="Pfam" id="PF03471">
    <property type="entry name" value="CorC_HlyC"/>
    <property type="match status" value="1"/>
</dbReference>
<dbReference type="Gene3D" id="3.10.580.10">
    <property type="entry name" value="CBS-domain"/>
    <property type="match status" value="1"/>
</dbReference>
<dbReference type="Gene3D" id="3.30.465.10">
    <property type="match status" value="1"/>
</dbReference>
<evidence type="ECO:0000256" key="10">
    <source>
        <dbReference type="ARBA" id="ARBA00040729"/>
    </source>
</evidence>
<dbReference type="InterPro" id="IPR036318">
    <property type="entry name" value="FAD-bd_PCMH-like_sf"/>
</dbReference>
<comment type="caution">
    <text evidence="16">The sequence shown here is derived from an EMBL/GenBank/DDBJ whole genome shotgun (WGS) entry which is preliminary data.</text>
</comment>
<dbReference type="Pfam" id="PF01595">
    <property type="entry name" value="CNNM"/>
    <property type="match status" value="1"/>
</dbReference>
<dbReference type="FunFam" id="3.10.580.10:FF:000002">
    <property type="entry name" value="Magnesium/cobalt efflux protein CorC"/>
    <property type="match status" value="1"/>
</dbReference>
<accession>A0A1T2L7M0</accession>
<keyword evidence="6 12" id="KW-1133">Transmembrane helix</keyword>
<reference evidence="16 17" key="1">
    <citation type="submission" date="2016-11" db="EMBL/GenBank/DDBJ databases">
        <title>Mixed transmission modes and dynamic genome evolution in an obligate animal-bacterial symbiosis.</title>
        <authorList>
            <person name="Russell S.L."/>
            <person name="Corbett-Detig R.B."/>
            <person name="Cavanaugh C.M."/>
        </authorList>
    </citation>
    <scope>NUCLEOTIDE SEQUENCE [LARGE SCALE GENOMIC DNA]</scope>
    <source>
        <strain evidence="16">Sveles-Q1</strain>
    </source>
</reference>
<keyword evidence="3" id="KW-1003">Cell membrane</keyword>
<dbReference type="PROSITE" id="PS51846">
    <property type="entry name" value="CNNM"/>
    <property type="match status" value="1"/>
</dbReference>
<gene>
    <name evidence="16" type="ORF">BOW53_05095</name>
</gene>
<feature type="domain" description="CNNM transmembrane" evidence="15">
    <location>
        <begin position="2"/>
        <end position="192"/>
    </location>
</feature>
<organism evidence="16 17">
    <name type="scientific">Solemya pervernicosa gill symbiont</name>
    <dbReference type="NCBI Taxonomy" id="642797"/>
    <lineage>
        <taxon>Bacteria</taxon>
        <taxon>Pseudomonadati</taxon>
        <taxon>Pseudomonadota</taxon>
        <taxon>Gammaproteobacteria</taxon>
        <taxon>sulfur-oxidizing symbionts</taxon>
    </lineage>
</organism>
<dbReference type="InterPro" id="IPR046342">
    <property type="entry name" value="CBS_dom_sf"/>
</dbReference>
<evidence type="ECO:0000256" key="11">
    <source>
        <dbReference type="PROSITE-ProRule" id="PRU00703"/>
    </source>
</evidence>
<protein>
    <recommendedName>
        <fullName evidence="10">Magnesium and cobalt efflux protein CorC</fullName>
    </recommendedName>
</protein>
<evidence type="ECO:0000256" key="12">
    <source>
        <dbReference type="PROSITE-ProRule" id="PRU01193"/>
    </source>
</evidence>
<evidence type="ECO:0000256" key="13">
    <source>
        <dbReference type="SAM" id="Phobius"/>
    </source>
</evidence>
<dbReference type="FunFam" id="3.30.465.10:FF:000010">
    <property type="entry name" value="DUF21 domain-containing protein"/>
    <property type="match status" value="1"/>
</dbReference>
<keyword evidence="17" id="KW-1185">Reference proteome</keyword>
<dbReference type="InterPro" id="IPR044751">
    <property type="entry name" value="Ion_transp-like_CBS"/>
</dbReference>
<dbReference type="CDD" id="cd04590">
    <property type="entry name" value="CBS_pair_CorC_HlyC_assoc"/>
    <property type="match status" value="1"/>
</dbReference>
<feature type="transmembrane region" description="Helical" evidence="13">
    <location>
        <begin position="92"/>
        <end position="112"/>
    </location>
</feature>
<feature type="transmembrane region" description="Helical" evidence="13">
    <location>
        <begin position="12"/>
        <end position="33"/>
    </location>
</feature>
<dbReference type="NCBIfam" id="NF008604">
    <property type="entry name" value="PRK11573.1"/>
    <property type="match status" value="1"/>
</dbReference>
<evidence type="ECO:0000259" key="14">
    <source>
        <dbReference type="PROSITE" id="PS51371"/>
    </source>
</evidence>
<dbReference type="PROSITE" id="PS51371">
    <property type="entry name" value="CBS"/>
    <property type="match status" value="1"/>
</dbReference>
<dbReference type="InterPro" id="IPR002550">
    <property type="entry name" value="CNNM"/>
</dbReference>
<keyword evidence="4 12" id="KW-0812">Transmembrane</keyword>
<dbReference type="Pfam" id="PF00571">
    <property type="entry name" value="CBS"/>
    <property type="match status" value="1"/>
</dbReference>
<dbReference type="InterPro" id="IPR016169">
    <property type="entry name" value="FAD-bd_PCMH_sub2"/>
</dbReference>
<dbReference type="GO" id="GO:0005886">
    <property type="term" value="C:plasma membrane"/>
    <property type="evidence" value="ECO:0007669"/>
    <property type="project" value="UniProtKB-SubCell"/>
</dbReference>
<evidence type="ECO:0000256" key="6">
    <source>
        <dbReference type="ARBA" id="ARBA00022989"/>
    </source>
</evidence>
<evidence type="ECO:0000256" key="7">
    <source>
        <dbReference type="ARBA" id="ARBA00023122"/>
    </source>
</evidence>
<evidence type="ECO:0000256" key="2">
    <source>
        <dbReference type="ARBA" id="ARBA00006337"/>
    </source>
</evidence>
<keyword evidence="7 11" id="KW-0129">CBS domain</keyword>
<feature type="transmembrane region" description="Helical" evidence="13">
    <location>
        <begin position="62"/>
        <end position="86"/>
    </location>
</feature>
<evidence type="ECO:0000256" key="9">
    <source>
        <dbReference type="ARBA" id="ARBA00037273"/>
    </source>
</evidence>
<dbReference type="PANTHER" id="PTHR22777:SF32">
    <property type="entry name" value="UPF0053 INNER MEMBRANE PROTEIN YFJD"/>
    <property type="match status" value="1"/>
</dbReference>
<evidence type="ECO:0000256" key="5">
    <source>
        <dbReference type="ARBA" id="ARBA00022737"/>
    </source>
</evidence>
<evidence type="ECO:0000259" key="15">
    <source>
        <dbReference type="PROSITE" id="PS51846"/>
    </source>
</evidence>
<evidence type="ECO:0000256" key="1">
    <source>
        <dbReference type="ARBA" id="ARBA00004651"/>
    </source>
</evidence>
<dbReference type="PANTHER" id="PTHR22777">
    <property type="entry name" value="HEMOLYSIN-RELATED"/>
    <property type="match status" value="1"/>
</dbReference>
<feature type="domain" description="CBS" evidence="14">
    <location>
        <begin position="274"/>
        <end position="330"/>
    </location>
</feature>
<dbReference type="RefSeq" id="WP_078483005.1">
    <property type="nucleotide sequence ID" value="NZ_MPRL01000014.1"/>
</dbReference>
<comment type="similarity">
    <text evidence="2">Belongs to the UPF0053 family.</text>
</comment>